<evidence type="ECO:0000256" key="1">
    <source>
        <dbReference type="ARBA" id="ARBA00023002"/>
    </source>
</evidence>
<dbReference type="Proteomes" id="UP000263957">
    <property type="component" value="Unassembled WGS sequence"/>
</dbReference>
<dbReference type="PANTHER" id="PTHR48084:SF3">
    <property type="entry name" value="SUBUNIT OF PYRUVATE:FLAVODOXIN OXIDOREDUCTASE"/>
    <property type="match status" value="1"/>
</dbReference>
<accession>A0A356W122</accession>
<gene>
    <name evidence="4" type="ORF">DD728_00175</name>
</gene>
<comment type="caution">
    <text evidence="4">The sequence shown here is derived from an EMBL/GenBank/DDBJ whole genome shotgun (WGS) entry which is preliminary data.</text>
</comment>
<protein>
    <submittedName>
        <fullName evidence="4">Uncharacterized protein</fullName>
    </submittedName>
</protein>
<reference evidence="4 5" key="1">
    <citation type="journal article" date="2018" name="Nat. Biotechnol.">
        <title>A standardized bacterial taxonomy based on genome phylogeny substantially revises the tree of life.</title>
        <authorList>
            <person name="Parks D.H."/>
            <person name="Chuvochina M."/>
            <person name="Waite D.W."/>
            <person name="Rinke C."/>
            <person name="Skarshewski A."/>
            <person name="Chaumeil P.A."/>
            <person name="Hugenholtz P."/>
        </authorList>
    </citation>
    <scope>NUCLEOTIDE SEQUENCE [LARGE SCALE GENOMIC DNA]</scope>
    <source>
        <strain evidence="4">UBA10378</strain>
    </source>
</reference>
<keyword evidence="1" id="KW-0560">Oxidoreductase</keyword>
<feature type="domain" description="DUF6537" evidence="3">
    <location>
        <begin position="511"/>
        <end position="703"/>
    </location>
</feature>
<dbReference type="AlphaFoldDB" id="A0A356W122"/>
<proteinExistence type="predicted"/>
<dbReference type="SUPFAM" id="SSF53323">
    <property type="entry name" value="Pyruvate-ferredoxin oxidoreductase, PFOR, domain III"/>
    <property type="match status" value="1"/>
</dbReference>
<organism evidence="4 5">
    <name type="scientific">Hyphomonas atlantica</name>
    <dbReference type="NCBI Taxonomy" id="1280948"/>
    <lineage>
        <taxon>Bacteria</taxon>
        <taxon>Pseudomonadati</taxon>
        <taxon>Pseudomonadota</taxon>
        <taxon>Alphaproteobacteria</taxon>
        <taxon>Hyphomonadales</taxon>
        <taxon>Hyphomonadaceae</taxon>
        <taxon>Hyphomonas</taxon>
    </lineage>
</organism>
<dbReference type="SUPFAM" id="SSF52518">
    <property type="entry name" value="Thiamin diphosphate-binding fold (THDP-binding)"/>
    <property type="match status" value="1"/>
</dbReference>
<dbReference type="EMBL" id="DOGS01000005">
    <property type="protein sequence ID" value="HBQ47299.1"/>
    <property type="molecule type" value="Genomic_DNA"/>
</dbReference>
<evidence type="ECO:0000259" key="2">
    <source>
        <dbReference type="Pfam" id="PF01558"/>
    </source>
</evidence>
<evidence type="ECO:0000259" key="3">
    <source>
        <dbReference type="Pfam" id="PF20169"/>
    </source>
</evidence>
<feature type="domain" description="Pyruvate/ketoisovalerate oxidoreductase catalytic" evidence="2">
    <location>
        <begin position="270"/>
        <end position="457"/>
    </location>
</feature>
<evidence type="ECO:0000313" key="4">
    <source>
        <dbReference type="EMBL" id="HBQ47299.1"/>
    </source>
</evidence>
<dbReference type="InterPro" id="IPR051457">
    <property type="entry name" value="2-oxoacid:Fd_oxidoreductase"/>
</dbReference>
<dbReference type="Pfam" id="PF20169">
    <property type="entry name" value="DUF6537"/>
    <property type="match status" value="1"/>
</dbReference>
<dbReference type="PANTHER" id="PTHR48084">
    <property type="entry name" value="2-OXOGLUTARATE OXIDOREDUCTASE SUBUNIT KORB-RELATED"/>
    <property type="match status" value="1"/>
</dbReference>
<dbReference type="InterPro" id="IPR046667">
    <property type="entry name" value="DUF6537"/>
</dbReference>
<dbReference type="Pfam" id="PF01558">
    <property type="entry name" value="POR"/>
    <property type="match status" value="1"/>
</dbReference>
<dbReference type="InterPro" id="IPR019752">
    <property type="entry name" value="Pyrv/ketoisovalerate_OxRed_cat"/>
</dbReference>
<dbReference type="InterPro" id="IPR002869">
    <property type="entry name" value="Pyrv_flavodox_OxRed_cen"/>
</dbReference>
<evidence type="ECO:0000313" key="5">
    <source>
        <dbReference type="Proteomes" id="UP000263957"/>
    </source>
</evidence>
<dbReference type="Gene3D" id="3.40.920.10">
    <property type="entry name" value="Pyruvate-ferredoxin oxidoreductase, PFOR, domain III"/>
    <property type="match status" value="1"/>
</dbReference>
<dbReference type="GO" id="GO:0016903">
    <property type="term" value="F:oxidoreductase activity, acting on the aldehyde or oxo group of donors"/>
    <property type="evidence" value="ECO:0007669"/>
    <property type="project" value="InterPro"/>
</dbReference>
<dbReference type="InterPro" id="IPR029061">
    <property type="entry name" value="THDP-binding"/>
</dbReference>
<sequence>MFAAIMEQPERRIEAMTQYGGEGLPWIGLSPYTSKKHIVQNIGDGSYYHSSNQNIRYAVTTGQRMTFRILYNGVIANTGGQDYASSNSIEKLCRRLEIDGVKKIVLATKDPSVYQRRHLPDIVALRQPDEIPAALKELEKVDGVTVLIYDGDCANERRRRQKRGLAPKPVKFTVVNEDVCENCGDCGRKANCMSLQKVETRFGKKTQIHQSSCNQDRACVEGDCPSFVSVHVKEGTGPGKVALPDIPDDMADPVGPNLDRPYSIYIPGVGGTGVITLNAMLAQAAMHDGLNVKTYDQTGAAQKWGAVLSSLIVSHPDTEIIGNKVATRSADLYLAADMVAGAEPVNLKVCDKARTVAAVGTDILPTGEMIRDVFFQPDTTGIRDYIATHAMPGGTVTTPALTIAERLFGNYILSNMVTVGAAYQAGYLPISAAAIEKSMEAAGSAAKSNILAFRAGRLSIADPDRLAGMMESGQVTLADRFAETSPVQSIVETKVTPLMSRLSGLPDDTTALVAELAADLVIYQNLSYARRYTERLSQIAEITAERAPAQADRLVRLAAKNLHKIMAYKDEYEVARLLTDPVFETRLRKAYPGMVGMSYNLQPPTFRWLSPARKVEIGGWFRPALSLLARMKTLRGTAFDPFGRNPARRAELEAVKWYEGVLETVSDRLTLANADTCAEMIALPDDIRGYEDLKTESLARAKIKATDLTEQL</sequence>
<name>A0A356W122_9PROT</name>